<protein>
    <submittedName>
        <fullName evidence="3">Uncharacterized protein</fullName>
    </submittedName>
</protein>
<sequence>MVFLSEWKGNGIYRSSIKGNNAETREALLFERYNNDSSSSSSKLTSVWASYIFVFIAVLITFSIVFAVGFMVNTMAYNENNKITTKMFNPPYQLFNEQSFAVIQRARDHLRRVPFGKNFTEININLKNRFATTGLFRKALT</sequence>
<dbReference type="AlphaFoldDB" id="A0A914YT40"/>
<name>A0A914YT40_9BILA</name>
<accession>A0A914YT40</accession>
<keyword evidence="2" id="KW-1185">Reference proteome</keyword>
<keyword evidence="1" id="KW-1133">Transmembrane helix</keyword>
<keyword evidence="1" id="KW-0472">Membrane</keyword>
<reference evidence="3" key="1">
    <citation type="submission" date="2022-11" db="UniProtKB">
        <authorList>
            <consortium name="WormBaseParasite"/>
        </authorList>
    </citation>
    <scope>IDENTIFICATION</scope>
</reference>
<evidence type="ECO:0000256" key="1">
    <source>
        <dbReference type="SAM" id="Phobius"/>
    </source>
</evidence>
<dbReference type="WBParaSite" id="PSU_v2.g3164.t1">
    <property type="protein sequence ID" value="PSU_v2.g3164.t1"/>
    <property type="gene ID" value="PSU_v2.g3164"/>
</dbReference>
<dbReference type="Proteomes" id="UP000887577">
    <property type="component" value="Unplaced"/>
</dbReference>
<evidence type="ECO:0000313" key="3">
    <source>
        <dbReference type="WBParaSite" id="PSU_v2.g3164.t1"/>
    </source>
</evidence>
<organism evidence="2 3">
    <name type="scientific">Panagrolaimus superbus</name>
    <dbReference type="NCBI Taxonomy" id="310955"/>
    <lineage>
        <taxon>Eukaryota</taxon>
        <taxon>Metazoa</taxon>
        <taxon>Ecdysozoa</taxon>
        <taxon>Nematoda</taxon>
        <taxon>Chromadorea</taxon>
        <taxon>Rhabditida</taxon>
        <taxon>Tylenchina</taxon>
        <taxon>Panagrolaimomorpha</taxon>
        <taxon>Panagrolaimoidea</taxon>
        <taxon>Panagrolaimidae</taxon>
        <taxon>Panagrolaimus</taxon>
    </lineage>
</organism>
<proteinExistence type="predicted"/>
<evidence type="ECO:0000313" key="2">
    <source>
        <dbReference type="Proteomes" id="UP000887577"/>
    </source>
</evidence>
<feature type="transmembrane region" description="Helical" evidence="1">
    <location>
        <begin position="48"/>
        <end position="72"/>
    </location>
</feature>
<keyword evidence="1" id="KW-0812">Transmembrane</keyword>